<evidence type="ECO:0000256" key="1">
    <source>
        <dbReference type="SAM" id="Phobius"/>
    </source>
</evidence>
<keyword evidence="3" id="KW-1185">Reference proteome</keyword>
<evidence type="ECO:0000313" key="3">
    <source>
        <dbReference type="Proteomes" id="UP000007397"/>
    </source>
</evidence>
<dbReference type="STRING" id="866895.HBHAL_2507"/>
<feature type="transmembrane region" description="Helical" evidence="1">
    <location>
        <begin position="6"/>
        <end position="24"/>
    </location>
</feature>
<dbReference type="PATRIC" id="fig|866895.3.peg.1520"/>
<keyword evidence="1" id="KW-1133">Transmembrane helix</keyword>
<protein>
    <submittedName>
        <fullName evidence="2">Uncharacterized protein</fullName>
    </submittedName>
</protein>
<evidence type="ECO:0000313" key="2">
    <source>
        <dbReference type="EMBL" id="CCG44852.1"/>
    </source>
</evidence>
<reference evidence="2 3" key="1">
    <citation type="journal article" date="2013" name="Environ. Microbiol.">
        <title>Chloride and organic osmolytes: a hybrid strategy to cope with elevated salinities by the moderately halophilic, chloride-dependent bacterium Halobacillus halophilus.</title>
        <authorList>
            <person name="Saum S.H."/>
            <person name="Pfeiffer F."/>
            <person name="Palm P."/>
            <person name="Rampp M."/>
            <person name="Schuster S.C."/>
            <person name="Muller V."/>
            <person name="Oesterhelt D."/>
        </authorList>
    </citation>
    <scope>NUCLEOTIDE SEQUENCE [LARGE SCALE GENOMIC DNA]</scope>
    <source>
        <strain evidence="3">ATCC 35676 / DSM 2266 / JCM 20832 / KCTC 3685 / LMG 17431 / NBRC 102448 / NCIMB 2269</strain>
    </source>
</reference>
<name>I0JL32_HALH3</name>
<proteinExistence type="predicted"/>
<feature type="transmembrane region" description="Helical" evidence="1">
    <location>
        <begin position="60"/>
        <end position="76"/>
    </location>
</feature>
<sequence length="82" mass="9281">MEVDKLFMIQITVFLLLISLLFFFKRKFGNKASSYISITIIASIILLIVFTGNVDDVSRFVILFGIIGITFMISNLKKAKSN</sequence>
<organism evidence="2 3">
    <name type="scientific">Halobacillus halophilus (strain ATCC 35676 / DSM 2266 / JCM 20832 / KCTC 3685 / LMG 17431 / NBRC 102448 / NCIMB 2269)</name>
    <name type="common">Sporosarcina halophila</name>
    <dbReference type="NCBI Taxonomy" id="866895"/>
    <lineage>
        <taxon>Bacteria</taxon>
        <taxon>Bacillati</taxon>
        <taxon>Bacillota</taxon>
        <taxon>Bacilli</taxon>
        <taxon>Bacillales</taxon>
        <taxon>Bacillaceae</taxon>
        <taxon>Halobacillus</taxon>
    </lineage>
</organism>
<dbReference type="EMBL" id="HE717023">
    <property type="protein sequence ID" value="CCG44852.1"/>
    <property type="molecule type" value="Genomic_DNA"/>
</dbReference>
<dbReference type="HOGENOM" id="CLU_2553539_0_0_9"/>
<dbReference type="Proteomes" id="UP000007397">
    <property type="component" value="Chromosome"/>
</dbReference>
<keyword evidence="1" id="KW-0812">Transmembrane</keyword>
<keyword evidence="1" id="KW-0472">Membrane</keyword>
<gene>
    <name evidence="2" type="ordered locus">HBHAL_2507</name>
</gene>
<feature type="transmembrane region" description="Helical" evidence="1">
    <location>
        <begin position="36"/>
        <end position="54"/>
    </location>
</feature>
<dbReference type="KEGG" id="hhd:HBHAL_2507"/>
<accession>I0JL32</accession>
<dbReference type="AlphaFoldDB" id="I0JL32"/>